<dbReference type="Proteomes" id="UP000221734">
    <property type="component" value="Chromosome Kuenenia_stuttgartiensis_MBR1"/>
</dbReference>
<proteinExistence type="predicted"/>
<sequence>MGDPPIEMPVEWDKYVDEPLTEKELERLWQSVNRQSPFGDIIWQQKVCKALWIRIDHKTCGKAKEK</sequence>
<reference evidence="2" key="1">
    <citation type="submission" date="2017-10" db="EMBL/GenBank/DDBJ databases">
        <authorList>
            <person name="Frank J."/>
        </authorList>
    </citation>
    <scope>NUCLEOTIDE SEQUENCE [LARGE SCALE GENOMIC DNA]</scope>
</reference>
<protein>
    <submittedName>
        <fullName evidence="1">Uncharacterized protein</fullName>
    </submittedName>
</protein>
<dbReference type="RefSeq" id="WP_099325481.1">
    <property type="nucleotide sequence ID" value="NZ_LT934425.1"/>
</dbReference>
<dbReference type="KEGG" id="kst:KSMBR1_2315"/>
<dbReference type="AlphaFoldDB" id="A0A2C9CGJ7"/>
<name>A0A2C9CGJ7_KUEST</name>
<organism evidence="1 2">
    <name type="scientific">Kuenenia stuttgartiensis</name>
    <dbReference type="NCBI Taxonomy" id="174633"/>
    <lineage>
        <taxon>Bacteria</taxon>
        <taxon>Pseudomonadati</taxon>
        <taxon>Planctomycetota</taxon>
        <taxon>Candidatus Brocadiia</taxon>
        <taxon>Candidatus Brocadiales</taxon>
        <taxon>Candidatus Brocadiaceae</taxon>
        <taxon>Candidatus Kuenenia</taxon>
    </lineage>
</organism>
<dbReference type="EMBL" id="LT934425">
    <property type="protein sequence ID" value="SOH04810.1"/>
    <property type="molecule type" value="Genomic_DNA"/>
</dbReference>
<gene>
    <name evidence="1" type="ORF">KSMBR1_2315</name>
</gene>
<evidence type="ECO:0000313" key="1">
    <source>
        <dbReference type="EMBL" id="SOH04810.1"/>
    </source>
</evidence>
<evidence type="ECO:0000313" key="2">
    <source>
        <dbReference type="Proteomes" id="UP000221734"/>
    </source>
</evidence>
<keyword evidence="2" id="KW-1185">Reference proteome</keyword>
<accession>A0A2C9CGJ7</accession>